<dbReference type="PROSITE" id="PS01094">
    <property type="entry name" value="UPF0076"/>
    <property type="match status" value="1"/>
</dbReference>
<comment type="caution">
    <text evidence="2">The sequence shown here is derived from an EMBL/GenBank/DDBJ whole genome shotgun (WGS) entry which is preliminary data.</text>
</comment>
<dbReference type="Pfam" id="PF01042">
    <property type="entry name" value="Ribonuc_L-PSP"/>
    <property type="match status" value="1"/>
</dbReference>
<dbReference type="NCBIfam" id="TIGR00004">
    <property type="entry name" value="Rid family detoxifying hydrolase"/>
    <property type="match status" value="1"/>
</dbReference>
<dbReference type="EMBL" id="RBNI01029791">
    <property type="protein sequence ID" value="RUO95448.1"/>
    <property type="molecule type" value="Genomic_DNA"/>
</dbReference>
<dbReference type="Proteomes" id="UP000268093">
    <property type="component" value="Unassembled WGS sequence"/>
</dbReference>
<accession>A0A432ZYC3</accession>
<dbReference type="GO" id="GO:0005829">
    <property type="term" value="C:cytosol"/>
    <property type="evidence" value="ECO:0007669"/>
    <property type="project" value="TreeGrafter"/>
</dbReference>
<sequence length="111" mass="11860">MVFTSGQIPINPATGRLNDLLLPPTGAITEGDIQAQTRQVLTNLSAVLIAAGSSLDKVAKTTVFLRDMNDFVAMNETYSQFFTGQKPARSAVQVARLPKDVAVEIEAVALL</sequence>
<evidence type="ECO:0000313" key="3">
    <source>
        <dbReference type="Proteomes" id="UP000268093"/>
    </source>
</evidence>
<organism evidence="2 3">
    <name type="scientific">Jimgerdemannia flammicorona</name>
    <dbReference type="NCBI Taxonomy" id="994334"/>
    <lineage>
        <taxon>Eukaryota</taxon>
        <taxon>Fungi</taxon>
        <taxon>Fungi incertae sedis</taxon>
        <taxon>Mucoromycota</taxon>
        <taxon>Mucoromycotina</taxon>
        <taxon>Endogonomycetes</taxon>
        <taxon>Endogonales</taxon>
        <taxon>Endogonaceae</taxon>
        <taxon>Jimgerdemannia</taxon>
    </lineage>
</organism>
<dbReference type="InterPro" id="IPR019897">
    <property type="entry name" value="RidA_CS"/>
</dbReference>
<dbReference type="CDD" id="cd00448">
    <property type="entry name" value="YjgF_YER057c_UK114_family"/>
    <property type="match status" value="1"/>
</dbReference>
<keyword evidence="3" id="KW-1185">Reference proteome</keyword>
<dbReference type="FunFam" id="3.30.1330.40:FF:000001">
    <property type="entry name" value="L-PSP family endoribonuclease"/>
    <property type="match status" value="1"/>
</dbReference>
<evidence type="ECO:0000256" key="1">
    <source>
        <dbReference type="ARBA" id="ARBA00010552"/>
    </source>
</evidence>
<dbReference type="PANTHER" id="PTHR11803">
    <property type="entry name" value="2-IMINOBUTANOATE/2-IMINOPROPANOATE DEAMINASE RIDA"/>
    <property type="match status" value="1"/>
</dbReference>
<dbReference type="GO" id="GO:0019239">
    <property type="term" value="F:deaminase activity"/>
    <property type="evidence" value="ECO:0007669"/>
    <property type="project" value="TreeGrafter"/>
</dbReference>
<dbReference type="InterPro" id="IPR006175">
    <property type="entry name" value="YjgF/YER057c/UK114"/>
</dbReference>
<dbReference type="SUPFAM" id="SSF55298">
    <property type="entry name" value="YjgF-like"/>
    <property type="match status" value="1"/>
</dbReference>
<protein>
    <submittedName>
        <fullName evidence="2">Endoribonuclease L-PSP/chorismate mutase-like protein</fullName>
    </submittedName>
</protein>
<comment type="similarity">
    <text evidence="1">Belongs to the RutC family.</text>
</comment>
<reference evidence="2 3" key="1">
    <citation type="journal article" date="2018" name="New Phytol.">
        <title>Phylogenomics of Endogonaceae and evolution of mycorrhizas within Mucoromycota.</title>
        <authorList>
            <person name="Chang Y."/>
            <person name="Desiro A."/>
            <person name="Na H."/>
            <person name="Sandor L."/>
            <person name="Lipzen A."/>
            <person name="Clum A."/>
            <person name="Barry K."/>
            <person name="Grigoriev I.V."/>
            <person name="Martin F.M."/>
            <person name="Stajich J.E."/>
            <person name="Smith M.E."/>
            <person name="Bonito G."/>
            <person name="Spatafora J.W."/>
        </authorList>
    </citation>
    <scope>NUCLEOTIDE SEQUENCE [LARGE SCALE GENOMIC DNA]</scope>
    <source>
        <strain evidence="2 3">GMNB39</strain>
    </source>
</reference>
<dbReference type="Gene3D" id="3.30.1330.40">
    <property type="entry name" value="RutC-like"/>
    <property type="match status" value="1"/>
</dbReference>
<proteinExistence type="inferred from homology"/>
<dbReference type="AlphaFoldDB" id="A0A432ZYC3"/>
<dbReference type="InterPro" id="IPR035959">
    <property type="entry name" value="RutC-like_sf"/>
</dbReference>
<dbReference type="OrthoDB" id="309640at2759"/>
<name>A0A432ZYC3_9FUNG</name>
<gene>
    <name evidence="2" type="ORF">BC936DRAFT_143998</name>
</gene>
<dbReference type="InterPro" id="IPR006056">
    <property type="entry name" value="RidA"/>
</dbReference>
<dbReference type="GO" id="GO:0005739">
    <property type="term" value="C:mitochondrion"/>
    <property type="evidence" value="ECO:0007669"/>
    <property type="project" value="TreeGrafter"/>
</dbReference>
<evidence type="ECO:0000313" key="2">
    <source>
        <dbReference type="EMBL" id="RUO95448.1"/>
    </source>
</evidence>
<dbReference type="PANTHER" id="PTHR11803:SF58">
    <property type="entry name" value="PROTEIN HMF1-RELATED"/>
    <property type="match status" value="1"/>
</dbReference>